<dbReference type="Gene3D" id="1.20.58.1120">
    <property type="match status" value="1"/>
</dbReference>
<keyword evidence="7" id="KW-0547">Nucleotide-binding</keyword>
<feature type="coiled-coil region" evidence="16">
    <location>
        <begin position="2596"/>
        <end position="2637"/>
    </location>
</feature>
<dbReference type="Pfam" id="PF12775">
    <property type="entry name" value="AAA_7"/>
    <property type="match status" value="1"/>
</dbReference>
<dbReference type="FunFam" id="1.20.1270.280:FF:000001">
    <property type="entry name" value="dynein heavy chain 7, axonemal"/>
    <property type="match status" value="1"/>
</dbReference>
<evidence type="ECO:0000256" key="4">
    <source>
        <dbReference type="ARBA" id="ARBA00022490"/>
    </source>
</evidence>
<organism evidence="18 19">
    <name type="scientific">Cinara cedri</name>
    <dbReference type="NCBI Taxonomy" id="506608"/>
    <lineage>
        <taxon>Eukaryota</taxon>
        <taxon>Metazoa</taxon>
        <taxon>Ecdysozoa</taxon>
        <taxon>Arthropoda</taxon>
        <taxon>Hexapoda</taxon>
        <taxon>Insecta</taxon>
        <taxon>Pterygota</taxon>
        <taxon>Neoptera</taxon>
        <taxon>Paraneoptera</taxon>
        <taxon>Hemiptera</taxon>
        <taxon>Sternorrhyncha</taxon>
        <taxon>Aphidomorpha</taxon>
        <taxon>Aphidoidea</taxon>
        <taxon>Aphididae</taxon>
        <taxon>Lachninae</taxon>
        <taxon>Cinara</taxon>
    </lineage>
</organism>
<evidence type="ECO:0000256" key="15">
    <source>
        <dbReference type="ARBA" id="ARBA00023273"/>
    </source>
</evidence>
<evidence type="ECO:0000256" key="11">
    <source>
        <dbReference type="ARBA" id="ARBA00023054"/>
    </source>
</evidence>
<dbReference type="GO" id="GO:0051959">
    <property type="term" value="F:dynein light intermediate chain binding"/>
    <property type="evidence" value="ECO:0007669"/>
    <property type="project" value="InterPro"/>
</dbReference>
<dbReference type="PANTHER" id="PTHR22878:SF70">
    <property type="entry name" value="DYNEIN HEAVY CHAIN 2, AXONEMAL"/>
    <property type="match status" value="1"/>
</dbReference>
<evidence type="ECO:0000256" key="13">
    <source>
        <dbReference type="ARBA" id="ARBA00023175"/>
    </source>
</evidence>
<dbReference type="Pfam" id="PF12781">
    <property type="entry name" value="AAA_9"/>
    <property type="match status" value="1"/>
</dbReference>
<dbReference type="InterPro" id="IPR003593">
    <property type="entry name" value="AAA+_ATPase"/>
</dbReference>
<dbReference type="GO" id="GO:0008569">
    <property type="term" value="F:minus-end-directed microtubule motor activity"/>
    <property type="evidence" value="ECO:0007669"/>
    <property type="project" value="InterPro"/>
</dbReference>
<dbReference type="Pfam" id="PF18198">
    <property type="entry name" value="AAA_lid_11"/>
    <property type="match status" value="1"/>
</dbReference>
<keyword evidence="8" id="KW-0067">ATP-binding</keyword>
<dbReference type="FunFam" id="1.20.140.100:FF:000004">
    <property type="entry name" value="Dynein axonemal heavy chain 6"/>
    <property type="match status" value="1"/>
</dbReference>
<dbReference type="Pfam" id="PF18199">
    <property type="entry name" value="Dynein_C"/>
    <property type="match status" value="1"/>
</dbReference>
<dbReference type="FunFam" id="1.10.8.710:FF:000004">
    <property type="entry name" value="Dynein axonemal heavy chain 6"/>
    <property type="match status" value="1"/>
</dbReference>
<accession>A0A5E4N3J7</accession>
<keyword evidence="19" id="KW-1185">Reference proteome</keyword>
<dbReference type="InterPro" id="IPR035699">
    <property type="entry name" value="AAA_6"/>
</dbReference>
<dbReference type="Gene3D" id="1.20.140.100">
    <property type="entry name" value="Dynein heavy chain, N-terminal domain 2"/>
    <property type="match status" value="1"/>
</dbReference>
<dbReference type="FunFam" id="1.20.920.20:FF:000006">
    <property type="entry name" value="Dynein, axonemal, heavy chain 6"/>
    <property type="match status" value="1"/>
</dbReference>
<dbReference type="FunFam" id="1.10.287.2620:FF:000002">
    <property type="entry name" value="Dynein heavy chain 2, axonemal"/>
    <property type="match status" value="1"/>
</dbReference>
<dbReference type="InterPro" id="IPR043160">
    <property type="entry name" value="Dynein_C_barrel"/>
</dbReference>
<dbReference type="FunFam" id="1.20.58.1120:FF:000005">
    <property type="entry name" value="Dynein, axonemal, heavy chain 12"/>
    <property type="match status" value="1"/>
</dbReference>
<dbReference type="OrthoDB" id="447173at2759"/>
<dbReference type="Gene3D" id="1.20.920.20">
    <property type="match status" value="1"/>
</dbReference>
<keyword evidence="11 16" id="KW-0175">Coiled coil</keyword>
<dbReference type="InterPro" id="IPR041228">
    <property type="entry name" value="Dynein_C"/>
</dbReference>
<evidence type="ECO:0000256" key="16">
    <source>
        <dbReference type="SAM" id="Coils"/>
    </source>
</evidence>
<proteinExistence type="inferred from homology"/>
<sequence>MDECYFKVIREALVSFTLQDVYAMYNHLPALDTPLKKKLRTDSLLWKKSMVQATEFLENNFHQGNHLVVKMIKIWHKDFEPTPMFDFKEMMIKGTEKFVFSEFMNHVVMCIADGSTLMRIKWFKSVQELFQQHNPKVDTIQKKISFYNCVAHIMEFKYQQYVYKVMEQFTDFMCNPKTNPGFIIDFKIKNSVLKFYPSFKRICGFIMSVYDQLIDIVLNLERLEHRLFKNFTYTDKLLKVNIDENIVSQHRNKLSLMLNGYWELAEHDFDEHLYLINGQAYDEVDKFLSKEHTFEEYKKYVIKYQTIALNVSTKTSTEIVFGIFKVRCSDAIMALYEEAEKLKSIIVDRMTQVYLEIGKKINEDYSVVQTIALTPPKNTKELVDLKKYINDVKRDVIPELEERVKMVVSYELFLSNYKLLTDVELNQNGKTYYWLKLIDYVLASNTKLVMQKTNELQNFLSKRITQLEIALEHYRAEVITFEKFDDINLLSFYTARAKSLDDQLDNALNIIDGFNEEEKHFGWDESTYPLRKIVNALAPYKKLFINSSEFLENYNNWTNAQIGTYNPEQIEQDVNIIYRNIVKLESTFMDTPAPLTIATTSIEAFKEHMPIVLTLGNPGLKDRHWEKISEIIGFPLCNDGNLTLGTILNYNLDEYVPKFEMISDVASKEMALEKKLYAIAEEWNELYLNLVPYRDSGTHILSGVDEIQLVLDDHVLKMLTMKNSPFIKPFEEFSKNLEEKLLLLNNILDYWIKVQVNWMYLEPIFSSQDIQNQMPEESRRFDAVQRIWKDMIKKALEVKKVILATEIENILPNLMINNNLLELILKGLNDYLELKRLYFPRFFFLSNDELLEILSETKDPTRVQPHLKKCFEGIAKLKFTESLDIVCMRSSEDEVVDLSMAVDTMKARGQVEKWLVDLEISMKLTVREITEKSLIAYLNTERQEWVIQWPGQVVLAVSCTHWTSEVTKAIESYPRGLSRYLNKCNDQISQIIKLVRGVLSIQTRLTLGALVVTDVHAKDVVEDLLTKKVRKPNDFNWLCQLRYYWIKENLDAFMINASLRYGYEYLGNSPRLVITPLTDRCYRTLFCALQLNLGGAPEGPAGTGKTETTKDLAKAIAKQCIVFNCSDSMDYIGLGKFFKGLLSCGAWSCFDEFNRIELEVLSVVAQQILTIQRNIQAGRKQIFFEGSTLALDKTCAVFITMNPGYAGRSELPDNLKALFRSVAMMVPDYALISEIVLYSQGFNLARSLSVKIVATYKLCSEQLSSQNHYDYGMRAVKTVLTAAGNLKLKYPTEDENILILRSINDVNLPKFLSHDIPLFKGLISDLFPGIVLPQPDYNILNICIEESCEQLNLQCTSYFLEKIQQIYEMMIVRHGFMIVGLPFSGKTSAYKTLAGALSIIEEKGLMDEHKVEIIVINPKSITLGQLYGQFDLVTHEWSDGILAVGFRQFASSENMNRKWLLFDGPVDAIWIESMNTVLDDNKKLCLISGEIIQLANTTNLIFEPMDLDVASPATVSRCGMIFMEPVSLGWECLVQSWINQLPTSITSEYKQMLQSLILRFSYPILYFLRRCNVTEIFPSNNSNLIRSLTNICDTFIVVYTNKEYMMTVLQSDIRVQLEGIFFFSCIWSMGATLDAQSRTKFNLLFRALLEKRFPENVVKALKLPRELCPSPQEPYSNYPSKKYSVFDYRFVLEDQSKGQWILWSNYVTEAPPIPHGIPFNEIIVPTIDSIRHQVLMSTLITHNKPMMTVGKTGTGKSTYIMNYLFTKLDKIKNQSSFINFSANTSANLTQDIIMNKVIKRRRGVYGPPLDTKCIIFIDDINMPQKEYYGAQPPIELLRQFLDNNPWYDRHDLVPMSLYDVLLICAMSPPSTGNSVSPRFSRHFNVVVINEFDENTMTSIYSKILLWHLDTRNFSSEFDSCMRQIVDSTLELHKRSISYLLPTPTKSHYLFNLRDFSKVIQGVMFSTPITIENSISMKRLWIHEILRVYYDRLVDEFDRSWYFDNLNSVCNELLHENMNNIFLHLINEQTKTIDQNELRKVIYCDFSDPKAEIKQYTEVQDLNSLRLVVEKYLDEFNNMSKKPMHLVLFRFAIEHLSRISRVLKQPRGNALLIGLGGSGRQSLTRLASHISQYELFQVTMARIYGTNEWHEDLKRILGRAVSSLDQHVLFLFNDSEIKMEAMVEDINNLLNSGEIPNLYPVDEKIELCDKIRMIDKQRDKSLQTDGSITGLFNYFIQIVKEQLHVVLAFSPIGNDFRTRIRKFPSLVQCCTIDWFQNWPADALLAVATKFLNAITLTEHERNVCINMCQEFHTSTQSLSVEFEIRLQRKTYITPTSYLELMSTFQDLLEKKRQEILTAKRRYEVGLEKLQNAADDIAIMQEELKDLAPKVIIAAEEVKLKMIEVEKENKEVFKVKQVIEKDEEDAHETANKSEKIKQDCDSHMEAARPLINAALAALNTLTPMDITFVKSMNNPPKTVKLVMEAVCILKDVKPEKIPDPTTGKTIDDYWMVSKKLLNDIKFLDHLIHFDKDNISPPIMKVINEKYLTNPDFDPEKVKKASLAAEGLCKWVIAMSSYDVVAKEVLPKKLALAEADAMYSEAMGKLKEKRAQLHEIEEKMKAVQNELENNEQKMKAFQDETNAVGTKLQRAGELIGALGGEKHRWEQTAAFLGKSYLNLTGDILLSSGIIAYLGPFTMDFRNKQIKQWADDIMNNNLVSAKNFQLSTVLGNPVDIRAWNIAGLPTDLFSTDNGIIVVNSRRSPLMIDPQSQANKWIKNMEANNSLSIIRFTTPNYIKILERAIMEGQPVLLENIYEELDPVLDPVLLTQVFLSGGVYCLKIGETIVEYNDRFRLYITTKLKNPHYLPDIAVKVVLLNFVITPIGFEDQLLGVVVAKDRPDLEAEKNRLIIQGAENARSLKDIEDKILQVLSSSEGNILDDEGAVNILSSSKILANEIGVKQAEAKTTEETIDKTRRQYQVVAAYSTILFFIIDSLTNIDPMYQYSLTWFINLFVSAIEKSAKSEIIEERTESLIKYFTYSLYINICRSLFEKDKLLFSLIMAVKLSTDINQEEWQFFLTGGINLDNPLKNKISWMQDKSWDELCRLRNLPKFKGVRVDLENNESEWKEIYDSPTPYFTAFPEPWDKKLNYFQKCLLIRIIRYDKILPAVKHFIANESILEKKFIEPPPFDLGASFASSNCASPLVFILTPGADPTAVLLEFTEKMGFGARLTALSLGQGQGPIASQLIEDGKNSGNWVLLQNCHLAKSWMPELEKICEQFSVEFTNSEFRLWLTSYPVEYFPVSVLQNSVKMTNEPPKGLRANIIKSYTSDPIGNEEFFEGCSNQSSNFKKMIFGLCFFHGLIQERRNYGPIGWNRLYEFNDSDLRISVVQLQNFLNEYPDVQFEALRYLTGECNYGGRVTDDWDRRLLNTCLNKFYTKAIIKINDFKFDKAGIYYCPDLKEHIEFVEHIQKLPAVTQPETFGLHENADLIKEYQESELLLTSILNTQNSTVTNTGGISAEEMVITFAADVLGKLPKHFDTILALEKFPTTYHQSMNTVLVQEMGRFNRLLTVIKSSLTNIQRAIKGLILMSNELEEVYTSIIIGKIPMVWANSSYPSLKPLGSYIKDFIQRLAFLQKWYIKGIPNSFWISGFYFTQAFLTGFQQNFARKFKIPIDMLTFDYKVMDRETRISLPPENGVYVYGLFLDGARWSNRNASLKESRPKQLFDSMPIIHILPIKKTNLKLDTVYLCPMYKTTERKGTLSTTGHSTNFVVSMHLPTTKQPSHWIMRGVALLCQLSQ</sequence>
<protein>
    <submittedName>
        <fullName evidence="18">Dynein heavy chain, domain-2,Dynein heavy chain domain,Dynein heavy chain, P-loop containing D4 domain,P</fullName>
    </submittedName>
</protein>
<feature type="domain" description="AAA+ ATPase" evidence="17">
    <location>
        <begin position="1091"/>
        <end position="1230"/>
    </location>
</feature>
<dbReference type="FunFam" id="3.40.50.300:FF:002141">
    <property type="entry name" value="Dynein heavy chain"/>
    <property type="match status" value="1"/>
</dbReference>
<dbReference type="InterPro" id="IPR035706">
    <property type="entry name" value="AAA_9"/>
</dbReference>
<dbReference type="InterPro" id="IPR024317">
    <property type="entry name" value="Dynein_heavy_chain_D4_dom"/>
</dbReference>
<dbReference type="Pfam" id="PF12774">
    <property type="entry name" value="AAA_6"/>
    <property type="match status" value="1"/>
</dbReference>
<dbReference type="FunFam" id="3.40.50.300:FF:000362">
    <property type="entry name" value="Dynein, axonemal, heavy chain 6"/>
    <property type="match status" value="1"/>
</dbReference>
<dbReference type="Gene3D" id="1.20.1270.280">
    <property type="match status" value="1"/>
</dbReference>
<evidence type="ECO:0000313" key="19">
    <source>
        <dbReference type="Proteomes" id="UP000325440"/>
    </source>
</evidence>
<dbReference type="FunFam" id="3.20.180.20:FF:000003">
    <property type="entry name" value="Dynein heavy chain 12, axonemal"/>
    <property type="match status" value="1"/>
</dbReference>
<dbReference type="EMBL" id="CABPRJ010001471">
    <property type="protein sequence ID" value="VVC38387.1"/>
    <property type="molecule type" value="Genomic_DNA"/>
</dbReference>
<dbReference type="Gene3D" id="1.10.8.1220">
    <property type="match status" value="1"/>
</dbReference>
<keyword evidence="10" id="KW-0243">Dynein</keyword>
<keyword evidence="9" id="KW-0282">Flagellum</keyword>
<dbReference type="Gene3D" id="3.40.50.300">
    <property type="entry name" value="P-loop containing nucleotide triphosphate hydrolases"/>
    <property type="match status" value="5"/>
</dbReference>
<evidence type="ECO:0000256" key="9">
    <source>
        <dbReference type="ARBA" id="ARBA00022846"/>
    </source>
</evidence>
<feature type="domain" description="AAA+ ATPase" evidence="17">
    <location>
        <begin position="1372"/>
        <end position="1527"/>
    </location>
</feature>
<keyword evidence="12" id="KW-0969">Cilium</keyword>
<evidence type="ECO:0000256" key="6">
    <source>
        <dbReference type="ARBA" id="ARBA00022737"/>
    </source>
</evidence>
<keyword evidence="14" id="KW-0206">Cytoskeleton</keyword>
<dbReference type="Pfam" id="PF03028">
    <property type="entry name" value="Dynein_heavy"/>
    <property type="match status" value="1"/>
</dbReference>
<dbReference type="Gene3D" id="1.10.287.2620">
    <property type="match status" value="1"/>
</dbReference>
<reference evidence="18 19" key="1">
    <citation type="submission" date="2019-08" db="EMBL/GenBank/DDBJ databases">
        <authorList>
            <person name="Alioto T."/>
            <person name="Alioto T."/>
            <person name="Gomez Garrido J."/>
        </authorList>
    </citation>
    <scope>NUCLEOTIDE SEQUENCE [LARGE SCALE GENOMIC DNA]</scope>
</reference>
<dbReference type="GO" id="GO:0003341">
    <property type="term" value="P:cilium movement"/>
    <property type="evidence" value="ECO:0007669"/>
    <property type="project" value="UniProtKB-ARBA"/>
</dbReference>
<dbReference type="Pfam" id="PF12777">
    <property type="entry name" value="MT"/>
    <property type="match status" value="1"/>
</dbReference>
<comment type="subcellular location">
    <subcellularLocation>
        <location evidence="1">Cell projection</location>
        <location evidence="1">Cilium</location>
        <location evidence="1">Flagellum</location>
    </subcellularLocation>
    <subcellularLocation>
        <location evidence="2">Cytoplasm</location>
        <location evidence="2">Cytoskeleton</location>
        <location evidence="2">Cilium axoneme</location>
    </subcellularLocation>
</comment>
<dbReference type="GO" id="GO:0045505">
    <property type="term" value="F:dynein intermediate chain binding"/>
    <property type="evidence" value="ECO:0007669"/>
    <property type="project" value="InterPro"/>
</dbReference>
<keyword evidence="15" id="KW-0966">Cell projection</keyword>
<evidence type="ECO:0000256" key="1">
    <source>
        <dbReference type="ARBA" id="ARBA00004230"/>
    </source>
</evidence>
<feature type="coiled-coil region" evidence="16">
    <location>
        <begin position="457"/>
        <end position="517"/>
    </location>
</feature>
<evidence type="ECO:0000256" key="7">
    <source>
        <dbReference type="ARBA" id="ARBA00022741"/>
    </source>
</evidence>
<dbReference type="InterPro" id="IPR042228">
    <property type="entry name" value="Dynein_linker_3"/>
</dbReference>
<dbReference type="Gene3D" id="1.10.8.710">
    <property type="match status" value="1"/>
</dbReference>
<comment type="similarity">
    <text evidence="3">Belongs to the dynein heavy chain family.</text>
</comment>
<evidence type="ECO:0000256" key="12">
    <source>
        <dbReference type="ARBA" id="ARBA00023069"/>
    </source>
</evidence>
<dbReference type="GO" id="GO:0005524">
    <property type="term" value="F:ATP binding"/>
    <property type="evidence" value="ECO:0007669"/>
    <property type="project" value="UniProtKB-KW"/>
</dbReference>
<dbReference type="Proteomes" id="UP000325440">
    <property type="component" value="Unassembled WGS sequence"/>
</dbReference>
<evidence type="ECO:0000256" key="8">
    <source>
        <dbReference type="ARBA" id="ARBA00022840"/>
    </source>
</evidence>
<dbReference type="InterPro" id="IPR013602">
    <property type="entry name" value="Dynein_heavy_linker"/>
</dbReference>
<dbReference type="InterPro" id="IPR026983">
    <property type="entry name" value="DHC"/>
</dbReference>
<evidence type="ECO:0000256" key="10">
    <source>
        <dbReference type="ARBA" id="ARBA00023017"/>
    </source>
</evidence>
<dbReference type="FunFam" id="3.10.490.20:FF:000001">
    <property type="entry name" value="dynein heavy chain 7, axonemal"/>
    <property type="match status" value="1"/>
</dbReference>
<dbReference type="Pfam" id="PF17857">
    <property type="entry name" value="AAA_lid_1"/>
    <property type="match status" value="1"/>
</dbReference>
<evidence type="ECO:0000259" key="17">
    <source>
        <dbReference type="SMART" id="SM00382"/>
    </source>
</evidence>
<keyword evidence="5" id="KW-0493">Microtubule</keyword>
<evidence type="ECO:0000256" key="5">
    <source>
        <dbReference type="ARBA" id="ARBA00022701"/>
    </source>
</evidence>
<dbReference type="Gene3D" id="6.10.140.1060">
    <property type="match status" value="1"/>
</dbReference>
<dbReference type="InterPro" id="IPR041658">
    <property type="entry name" value="AAA_lid_11"/>
</dbReference>
<dbReference type="InterPro" id="IPR027417">
    <property type="entry name" value="P-loop_NTPase"/>
</dbReference>
<dbReference type="GO" id="GO:0005858">
    <property type="term" value="C:axonemal dynein complex"/>
    <property type="evidence" value="ECO:0007669"/>
    <property type="project" value="UniProtKB-ARBA"/>
</dbReference>
<evidence type="ECO:0000256" key="14">
    <source>
        <dbReference type="ARBA" id="ARBA00023212"/>
    </source>
</evidence>
<evidence type="ECO:0000256" key="3">
    <source>
        <dbReference type="ARBA" id="ARBA00008887"/>
    </source>
</evidence>
<dbReference type="InterPro" id="IPR042219">
    <property type="entry name" value="AAA_lid_11_sf"/>
</dbReference>
<dbReference type="SMART" id="SM00382">
    <property type="entry name" value="AAA"/>
    <property type="match status" value="3"/>
</dbReference>
<gene>
    <name evidence="18" type="ORF">CINCED_3A016012</name>
</gene>
<dbReference type="FunFam" id="3.40.50.300:FF:000044">
    <property type="entry name" value="Dynein heavy chain 5, axonemal"/>
    <property type="match status" value="1"/>
</dbReference>
<dbReference type="InterPro" id="IPR041466">
    <property type="entry name" value="Dynein_AAA5_ext"/>
</dbReference>
<dbReference type="Gene3D" id="3.10.490.20">
    <property type="match status" value="1"/>
</dbReference>
<keyword evidence="6" id="KW-0677">Repeat</keyword>
<dbReference type="Gene3D" id="1.10.8.720">
    <property type="entry name" value="Region D6 of dynein motor"/>
    <property type="match status" value="1"/>
</dbReference>
<keyword evidence="4" id="KW-0963">Cytoplasm</keyword>
<dbReference type="InterPro" id="IPR041589">
    <property type="entry name" value="DNAH3_AAA_lid_1"/>
</dbReference>
<name>A0A5E4N3J7_9HEMI</name>
<dbReference type="GO" id="GO:0031514">
    <property type="term" value="C:motile cilium"/>
    <property type="evidence" value="ECO:0007669"/>
    <property type="project" value="UniProtKB-SubCell"/>
</dbReference>
<dbReference type="InterPro" id="IPR042222">
    <property type="entry name" value="Dynein_2_N"/>
</dbReference>
<evidence type="ECO:0000256" key="2">
    <source>
        <dbReference type="ARBA" id="ARBA00004430"/>
    </source>
</evidence>
<dbReference type="Gene3D" id="1.20.920.30">
    <property type="match status" value="1"/>
</dbReference>
<keyword evidence="13" id="KW-0505">Motor protein</keyword>
<feature type="domain" description="AAA+ ATPase" evidence="17">
    <location>
        <begin position="1742"/>
        <end position="1889"/>
    </location>
</feature>
<dbReference type="InterPro" id="IPR043157">
    <property type="entry name" value="Dynein_AAA1S"/>
</dbReference>
<dbReference type="FunFam" id="1.10.8.1220:FF:000001">
    <property type="entry name" value="Dynein axonemal heavy chain 5"/>
    <property type="match status" value="1"/>
</dbReference>
<dbReference type="PANTHER" id="PTHR22878">
    <property type="entry name" value="DYNEIN HEAVY CHAIN 6, AXONEMAL-LIKE-RELATED"/>
    <property type="match status" value="1"/>
</dbReference>
<dbReference type="FunFam" id="1.20.920.30:FF:000002">
    <property type="entry name" value="Dynein axonemal heavy chain 3"/>
    <property type="match status" value="1"/>
</dbReference>
<dbReference type="GO" id="GO:0005874">
    <property type="term" value="C:microtubule"/>
    <property type="evidence" value="ECO:0007669"/>
    <property type="project" value="UniProtKB-KW"/>
</dbReference>
<evidence type="ECO:0000313" key="18">
    <source>
        <dbReference type="EMBL" id="VVC38387.1"/>
    </source>
</evidence>
<dbReference type="InterPro" id="IPR004273">
    <property type="entry name" value="Dynein_heavy_D6_P-loop"/>
</dbReference>
<dbReference type="FunFam" id="1.10.8.720:FF:000001">
    <property type="entry name" value="dynein heavy chain 7, axonemal"/>
    <property type="match status" value="1"/>
</dbReference>
<dbReference type="SUPFAM" id="SSF52540">
    <property type="entry name" value="P-loop containing nucleoside triphosphate hydrolases"/>
    <property type="match status" value="4"/>
</dbReference>
<dbReference type="Pfam" id="PF17852">
    <property type="entry name" value="Dynein_AAA_lid"/>
    <property type="match status" value="1"/>
</dbReference>
<dbReference type="Gene3D" id="3.20.180.20">
    <property type="entry name" value="Dynein heavy chain, N-terminal domain 2"/>
    <property type="match status" value="1"/>
</dbReference>
<dbReference type="Pfam" id="PF12780">
    <property type="entry name" value="AAA_8"/>
    <property type="match status" value="1"/>
</dbReference>
<dbReference type="InterPro" id="IPR024743">
    <property type="entry name" value="Dynein_HC_stalk"/>
</dbReference>
<dbReference type="FunFam" id="3.40.50.300:FF:001328">
    <property type="entry name" value="Dynein heavy chain 6, axonemal"/>
    <property type="match status" value="1"/>
</dbReference>
<dbReference type="FunFam" id="3.40.50.300:FF:001145">
    <property type="entry name" value="Putative dynein heavy chain"/>
    <property type="match status" value="1"/>
</dbReference>
<dbReference type="Gene3D" id="1.10.472.130">
    <property type="match status" value="1"/>
</dbReference>
<dbReference type="Pfam" id="PF08393">
    <property type="entry name" value="DHC_N2"/>
    <property type="match status" value="1"/>
</dbReference>